<gene>
    <name evidence="1" type="ORF">SGL43_03063</name>
</gene>
<accession>A0ABM9GYY7</accession>
<comment type="caution">
    <text evidence="1">The sequence shown here is derived from an EMBL/GenBank/DDBJ whole genome shotgun (WGS) entry which is preliminary data.</text>
</comment>
<sequence length="74" mass="8348">MRVVVLSAFLTWSGSAKLRPTSTCSCGGSVKPWMTRHLARTWHEIPEPVQTTKKPRPLAWGSFVERVTRIELAL</sequence>
<name>A0ABM9GYY7_STRGL</name>
<evidence type="ECO:0008006" key="3">
    <source>
        <dbReference type="Google" id="ProtNLM"/>
    </source>
</evidence>
<proteinExistence type="predicted"/>
<evidence type="ECO:0000313" key="1">
    <source>
        <dbReference type="EMBL" id="CAH9416041.1"/>
    </source>
</evidence>
<organism evidence="1 2">
    <name type="scientific">Streptomyces globisporus</name>
    <dbReference type="NCBI Taxonomy" id="1908"/>
    <lineage>
        <taxon>Bacteria</taxon>
        <taxon>Bacillati</taxon>
        <taxon>Actinomycetota</taxon>
        <taxon>Actinomycetes</taxon>
        <taxon>Kitasatosporales</taxon>
        <taxon>Streptomycetaceae</taxon>
        <taxon>Streptomyces</taxon>
    </lineage>
</organism>
<dbReference type="EMBL" id="CAKXYP010000008">
    <property type="protein sequence ID" value="CAH9416041.1"/>
    <property type="molecule type" value="Genomic_DNA"/>
</dbReference>
<protein>
    <recommendedName>
        <fullName evidence="3">Secreted protein</fullName>
    </recommendedName>
</protein>
<dbReference type="Proteomes" id="UP001154015">
    <property type="component" value="Unassembled WGS sequence"/>
</dbReference>
<keyword evidence="2" id="KW-1185">Reference proteome</keyword>
<evidence type="ECO:0000313" key="2">
    <source>
        <dbReference type="Proteomes" id="UP001154015"/>
    </source>
</evidence>
<reference evidence="1" key="1">
    <citation type="submission" date="2022-03" db="EMBL/GenBank/DDBJ databases">
        <authorList>
            <person name="Leyn A S."/>
        </authorList>
    </citation>
    <scope>NUCLEOTIDE SEQUENCE</scope>
    <source>
        <strain evidence="1">Streptomyces globisporus 4-3</strain>
    </source>
</reference>